<evidence type="ECO:0000256" key="1">
    <source>
        <dbReference type="ARBA" id="ARBA00022475"/>
    </source>
</evidence>
<feature type="signal peptide" evidence="6">
    <location>
        <begin position="1"/>
        <end position="30"/>
    </location>
</feature>
<dbReference type="RefSeq" id="WP_227565275.1">
    <property type="nucleotide sequence ID" value="NZ_CP101989.1"/>
</dbReference>
<keyword evidence="8" id="KW-1185">Reference proteome</keyword>
<proteinExistence type="predicted"/>
<dbReference type="Gene3D" id="3.40.190.10">
    <property type="entry name" value="Periplasmic binding protein-like II"/>
    <property type="match status" value="2"/>
</dbReference>
<reference evidence="7 8" key="1">
    <citation type="submission" date="2022-07" db="EMBL/GenBank/DDBJ databases">
        <title>Novel species in genus cellulomonas.</title>
        <authorList>
            <person name="Ye L."/>
        </authorList>
    </citation>
    <scope>NUCLEOTIDE SEQUENCE [LARGE SCALE GENOMIC DNA]</scope>
    <source>
        <strain evidence="8">zg-Y908</strain>
    </source>
</reference>
<feature type="chain" id="PRO_5045504239" evidence="6">
    <location>
        <begin position="31"/>
        <end position="559"/>
    </location>
</feature>
<organism evidence="7 8">
    <name type="scientific">Cellulomonas wangsupingiae</name>
    <dbReference type="NCBI Taxonomy" id="2968085"/>
    <lineage>
        <taxon>Bacteria</taxon>
        <taxon>Bacillati</taxon>
        <taxon>Actinomycetota</taxon>
        <taxon>Actinomycetes</taxon>
        <taxon>Micrococcales</taxon>
        <taxon>Cellulomonadaceae</taxon>
        <taxon>Cellulomonas</taxon>
    </lineage>
</organism>
<gene>
    <name evidence="7" type="ORF">NP075_14575</name>
</gene>
<dbReference type="CDD" id="cd13583">
    <property type="entry name" value="PBP2_AlgQ_like_4"/>
    <property type="match status" value="1"/>
</dbReference>
<keyword evidence="5" id="KW-0449">Lipoprotein</keyword>
<dbReference type="PROSITE" id="PS51257">
    <property type="entry name" value="PROKAR_LIPOPROTEIN"/>
    <property type="match status" value="1"/>
</dbReference>
<keyword evidence="2 6" id="KW-0732">Signal</keyword>
<dbReference type="PANTHER" id="PTHR43649">
    <property type="entry name" value="ARABINOSE-BINDING PROTEIN-RELATED"/>
    <property type="match status" value="1"/>
</dbReference>
<dbReference type="Pfam" id="PF13416">
    <property type="entry name" value="SBP_bac_8"/>
    <property type="match status" value="1"/>
</dbReference>
<evidence type="ECO:0000256" key="2">
    <source>
        <dbReference type="ARBA" id="ARBA00022729"/>
    </source>
</evidence>
<protein>
    <submittedName>
        <fullName evidence="7">Extracellular solute-binding protein</fullName>
    </submittedName>
</protein>
<evidence type="ECO:0000256" key="5">
    <source>
        <dbReference type="ARBA" id="ARBA00023288"/>
    </source>
</evidence>
<keyword evidence="1" id="KW-1003">Cell membrane</keyword>
<dbReference type="Proteomes" id="UP001317322">
    <property type="component" value="Chromosome"/>
</dbReference>
<keyword evidence="3" id="KW-0472">Membrane</keyword>
<dbReference type="PANTHER" id="PTHR43649:SF33">
    <property type="entry name" value="POLYGALACTURONAN_RHAMNOGALACTURONAN-BINDING PROTEIN YTCQ"/>
    <property type="match status" value="1"/>
</dbReference>
<dbReference type="InterPro" id="IPR006059">
    <property type="entry name" value="SBP"/>
</dbReference>
<evidence type="ECO:0000256" key="3">
    <source>
        <dbReference type="ARBA" id="ARBA00023136"/>
    </source>
</evidence>
<sequence>MARAGNLAGRRTRKARAAGALTLVGALALAACGGGGGEDTAAGDGEGAELECSAESVADEQWKAAEPREFSLLWTDWADFPIKDSWEFFDEIEERTNVKLNLTNIPFSDATEKRSLLISAGDAPQIIPLVYTGEERQFAASGAVVPLSDYADYMPNFQKYVDEWDLRDMVDDLRQEDGKYYMTPGLQEVSVPTFTLIIRKDVFDEVGAPAPETWEDLQEGMELIKAKYPESTPLADGFEGQSMINYAAHAFGTVGGWGFGDGAWWDKDANEFVYAATTDGYKDMVTYFAGLNEAGLLDSESFTAADDGGGTVTEKFAEEKVFAASGGSWTVQEFATALDAAGVTDYELVQIAPPAGPAGDFVEPRNFWNGFMLTKDAVNDPNFCDLLHFTDWLYYNPEARELIQWGVEGEHYTKDAEGKYTLEPDFTLANLNLNPSGTIDLKKDLGYANDVFAGSTESRALKESYNVPAFVEYIDSVQSTRTPRDPFPPHPLDETELEQASLLSTPLKDTVDTATLGFVLGQKDLSEWDAYVSGLEGQGLSSYMDLINGAAERAAGNDG</sequence>
<accession>A0ABY5K1M0</accession>
<dbReference type="EMBL" id="CP101989">
    <property type="protein sequence ID" value="UUI64336.1"/>
    <property type="molecule type" value="Genomic_DNA"/>
</dbReference>
<evidence type="ECO:0000256" key="4">
    <source>
        <dbReference type="ARBA" id="ARBA00023139"/>
    </source>
</evidence>
<evidence type="ECO:0000313" key="8">
    <source>
        <dbReference type="Proteomes" id="UP001317322"/>
    </source>
</evidence>
<keyword evidence="4" id="KW-0564">Palmitate</keyword>
<evidence type="ECO:0000313" key="7">
    <source>
        <dbReference type="EMBL" id="UUI64336.1"/>
    </source>
</evidence>
<name>A0ABY5K1M0_9CELL</name>
<evidence type="ECO:0000256" key="6">
    <source>
        <dbReference type="SAM" id="SignalP"/>
    </source>
</evidence>
<dbReference type="InterPro" id="IPR050490">
    <property type="entry name" value="Bact_solute-bd_prot1"/>
</dbReference>
<dbReference type="SUPFAM" id="SSF53850">
    <property type="entry name" value="Periplasmic binding protein-like II"/>
    <property type="match status" value="1"/>
</dbReference>